<feature type="region of interest" description="Disordered" evidence="1">
    <location>
        <begin position="276"/>
        <end position="340"/>
    </location>
</feature>
<feature type="region of interest" description="Disordered" evidence="1">
    <location>
        <begin position="1106"/>
        <end position="1156"/>
    </location>
</feature>
<feature type="compositionally biased region" description="Gly residues" evidence="1">
    <location>
        <begin position="1"/>
        <end position="11"/>
    </location>
</feature>
<name>A0A811SLI7_9POAL</name>
<feature type="compositionally biased region" description="Polar residues" evidence="1">
    <location>
        <begin position="590"/>
        <end position="599"/>
    </location>
</feature>
<dbReference type="AlphaFoldDB" id="A0A811SLI7"/>
<feature type="region of interest" description="Disordered" evidence="1">
    <location>
        <begin position="437"/>
        <end position="474"/>
    </location>
</feature>
<sequence length="1156" mass="123508">MAASGSGGNEPGGRPWTATSTWAPGPAGGTVEDAVSFETSDDDAEASLAGVVLCHPPADSDGDMAPCPCEVTVSFRGKYEIHRVYVRSTARIYELYHSPDAKGTSKDYLCTVRCGLAVKEPQPCGEEIMSQWTGSALNSDKREHEAKSVSSGSDEDSWVDVKIPESPARNKTLESEDRNVIRTCQENTLAHYEATAEMTDVNPCVSLTIRLLSLQSKTSVHIEEIYIFADPVEFTNDDSVRGPVNMGGSSLLAMLVPGLMQMSKSRNLKIDDSYFSDGSRNQESSTCERVTQEAGLRSTNDSKYTSAGIESGMSPIIGGAVSDEKSSEGEFQFKDPDSHPLPVQTLESTQAPSVKDQRELNTGHLANPLVNENFTPCNHIERKLDTLLLKVEKMELYCSRFEDNMIKPLGSIEARLQRLEEQFNSFSVDIQSLRGSSAFRSAPDGMSNTTSSQEEAHNDANDKSTPTTDRKPGLVVRAPDFMSDDSCCYNVITNGNHVNFRGPNVVPRLLVKVPDLVPDSIAQPELTDGNLHDGPALSSEKERKTSPGLVVKVPEFPDDDDDDDEVEEKKQAEVCGDGDDHTWSDDTPRKSTAGNTKSKNTVSINGALASALEALLTSTKETSSSKPAVCTTSNLCAENIDNSFSCSLSPGKTCEMSTKDGSADQFLGASGDANLVGGFISSPDIDTTPHNSLSKEMLDSRVEINEQNDDINTSKVAFVAIAEPLDVPSQTDTIEESIDDGSCVNRQNNGPNLNAMPYVVNTGPLDPPTVFEPVDSGVEVNGNRPSISLVEFLAARNASSCKNGTSEVCLGNDGAEKLSFERTSARADKNSKNLSQLLVKRALEVDADEGIFLSSVPIGAKFEGSSSNAPRTRGGDINNTKAAVSDEECGLKSTENGFRPSSMMDSIFSQYHATDSNKKLIENSSLDWSLDESFSKQNGEHSCSSSISMGMESFSGAPAREPIISGNDTSGNYVEDLAGIGDRPVATLISGEELQKVCDLLYEFKDDMLAMTSAGKGTNKSSPSLEVLLAESSDSEAQNSDLEGIDSGAGIGSTRLFSTLSSSDDDASAADEPLVDIADLTTPSEPYTSALNKPLVDVADLTNPSGIDASSVNEPSADVVDLPHTSNEPLVSLDDLPKPPETSFGGSSGEHLDSLI</sequence>
<reference evidence="2" key="1">
    <citation type="submission" date="2020-10" db="EMBL/GenBank/DDBJ databases">
        <authorList>
            <person name="Han B."/>
            <person name="Lu T."/>
            <person name="Zhao Q."/>
            <person name="Huang X."/>
            <person name="Zhao Y."/>
        </authorList>
    </citation>
    <scope>NUCLEOTIDE SEQUENCE</scope>
</reference>
<feature type="compositionally biased region" description="Basic and acidic residues" evidence="1">
    <location>
        <begin position="567"/>
        <end position="589"/>
    </location>
</feature>
<dbReference type="EMBL" id="CAJGYO010000421">
    <property type="protein sequence ID" value="CAD6342204.1"/>
    <property type="molecule type" value="Genomic_DNA"/>
</dbReference>
<feature type="compositionally biased region" description="Acidic residues" evidence="1">
    <location>
        <begin position="556"/>
        <end position="566"/>
    </location>
</feature>
<evidence type="ECO:0000313" key="3">
    <source>
        <dbReference type="Proteomes" id="UP000604825"/>
    </source>
</evidence>
<feature type="region of interest" description="Disordered" evidence="1">
    <location>
        <begin position="135"/>
        <end position="159"/>
    </location>
</feature>
<feature type="compositionally biased region" description="Basic and acidic residues" evidence="1">
    <location>
        <begin position="454"/>
        <end position="472"/>
    </location>
</feature>
<organism evidence="2 3">
    <name type="scientific">Miscanthus lutarioriparius</name>
    <dbReference type="NCBI Taxonomy" id="422564"/>
    <lineage>
        <taxon>Eukaryota</taxon>
        <taxon>Viridiplantae</taxon>
        <taxon>Streptophyta</taxon>
        <taxon>Embryophyta</taxon>
        <taxon>Tracheophyta</taxon>
        <taxon>Spermatophyta</taxon>
        <taxon>Magnoliopsida</taxon>
        <taxon>Liliopsida</taxon>
        <taxon>Poales</taxon>
        <taxon>Poaceae</taxon>
        <taxon>PACMAD clade</taxon>
        <taxon>Panicoideae</taxon>
        <taxon>Andropogonodae</taxon>
        <taxon>Andropogoneae</taxon>
        <taxon>Saccharinae</taxon>
        <taxon>Miscanthus</taxon>
    </lineage>
</organism>
<evidence type="ECO:0000256" key="1">
    <source>
        <dbReference type="SAM" id="MobiDB-lite"/>
    </source>
</evidence>
<dbReference type="PANTHER" id="PTHR37261">
    <property type="entry name" value="40S RIBOSOMAL PROTEIN S27"/>
    <property type="match status" value="1"/>
</dbReference>
<feature type="compositionally biased region" description="Polar residues" evidence="1">
    <location>
        <begin position="276"/>
        <end position="289"/>
    </location>
</feature>
<dbReference type="PANTHER" id="PTHR37261:SF1">
    <property type="entry name" value="40S RIBOSOMAL PROTEIN S27"/>
    <property type="match status" value="1"/>
</dbReference>
<proteinExistence type="predicted"/>
<feature type="compositionally biased region" description="Basic and acidic residues" evidence="1">
    <location>
        <begin position="322"/>
        <end position="338"/>
    </location>
</feature>
<evidence type="ECO:0000313" key="2">
    <source>
        <dbReference type="EMBL" id="CAD6342204.1"/>
    </source>
</evidence>
<feature type="region of interest" description="Disordered" evidence="1">
    <location>
        <begin position="521"/>
        <end position="599"/>
    </location>
</feature>
<accession>A0A811SLI7</accession>
<dbReference type="OrthoDB" id="1939758at2759"/>
<feature type="region of interest" description="Disordered" evidence="1">
    <location>
        <begin position="1"/>
        <end position="33"/>
    </location>
</feature>
<dbReference type="Proteomes" id="UP000604825">
    <property type="component" value="Unassembled WGS sequence"/>
</dbReference>
<keyword evidence="3" id="KW-1185">Reference proteome</keyword>
<protein>
    <submittedName>
        <fullName evidence="2">Uncharacterized protein</fullName>
    </submittedName>
</protein>
<gene>
    <name evidence="2" type="ORF">NCGR_LOCUS66302</name>
</gene>
<comment type="caution">
    <text evidence="2">The sequence shown here is derived from an EMBL/GenBank/DDBJ whole genome shotgun (WGS) entry which is preliminary data.</text>
</comment>